<reference evidence="1 2" key="1">
    <citation type="submission" date="2016-03" db="EMBL/GenBank/DDBJ databases">
        <title>Complete genome sequence of Pedobacter cryoconitis PAMC 27485.</title>
        <authorList>
            <person name="Lee J."/>
            <person name="Kim O.-S."/>
        </authorList>
    </citation>
    <scope>NUCLEOTIDE SEQUENCE [LARGE SCALE GENOMIC DNA]</scope>
    <source>
        <strain evidence="1 2">PAMC 27485</strain>
    </source>
</reference>
<dbReference type="Proteomes" id="UP000071561">
    <property type="component" value="Chromosome"/>
</dbReference>
<sequence>MSTNYASFEELTNSASKYLEDIGQSKQTVIIYNWIWKKVKVYMDNVHIEKCTPKTIVDYLNLTYGDQLIAKLTHHQKHCLRCALCLAQFAETNKMIEIIQRRGVIVLEGEIGGQMKQYINYKRSLRLNQKTLRGYSWYLWLFCKFVT</sequence>
<organism evidence="1 2">
    <name type="scientific">Pedobacter cryoconitis</name>
    <dbReference type="NCBI Taxonomy" id="188932"/>
    <lineage>
        <taxon>Bacteria</taxon>
        <taxon>Pseudomonadati</taxon>
        <taxon>Bacteroidota</taxon>
        <taxon>Sphingobacteriia</taxon>
        <taxon>Sphingobacteriales</taxon>
        <taxon>Sphingobacteriaceae</taxon>
        <taxon>Pedobacter</taxon>
    </lineage>
</organism>
<gene>
    <name evidence="1" type="ORF">AY601_2865</name>
</gene>
<name>A0A127VEU4_9SPHI</name>
<protein>
    <submittedName>
        <fullName evidence="1">Phage integrase</fullName>
    </submittedName>
</protein>
<dbReference type="RefSeq" id="WP_068402178.1">
    <property type="nucleotide sequence ID" value="NZ_CP014504.1"/>
</dbReference>
<dbReference type="AlphaFoldDB" id="A0A127VEU4"/>
<dbReference type="OrthoDB" id="9785687at2"/>
<accession>A0A127VEU4</accession>
<dbReference type="EMBL" id="CP014504">
    <property type="protein sequence ID" value="AMP99741.1"/>
    <property type="molecule type" value="Genomic_DNA"/>
</dbReference>
<dbReference type="PATRIC" id="fig|188932.3.peg.2989"/>
<dbReference type="KEGG" id="pcm:AY601_2865"/>
<evidence type="ECO:0000313" key="2">
    <source>
        <dbReference type="Proteomes" id="UP000071561"/>
    </source>
</evidence>
<evidence type="ECO:0000313" key="1">
    <source>
        <dbReference type="EMBL" id="AMP99741.1"/>
    </source>
</evidence>
<keyword evidence="2" id="KW-1185">Reference proteome</keyword>
<proteinExistence type="predicted"/>